<dbReference type="CDD" id="cd12087">
    <property type="entry name" value="TM_EGFR-like"/>
    <property type="match status" value="1"/>
</dbReference>
<evidence type="ECO:0000256" key="2">
    <source>
        <dbReference type="SAM" id="Phobius"/>
    </source>
</evidence>
<accession>A0A9P6MKH4</accession>
<feature type="compositionally biased region" description="Polar residues" evidence="1">
    <location>
        <begin position="69"/>
        <end position="86"/>
    </location>
</feature>
<reference evidence="3" key="1">
    <citation type="journal article" date="2020" name="Fungal Divers.">
        <title>Resolving the Mortierellaceae phylogeny through synthesis of multi-gene phylogenetics and phylogenomics.</title>
        <authorList>
            <person name="Vandepol N."/>
            <person name="Liber J."/>
            <person name="Desiro A."/>
            <person name="Na H."/>
            <person name="Kennedy M."/>
            <person name="Barry K."/>
            <person name="Grigoriev I.V."/>
            <person name="Miller A.N."/>
            <person name="O'Donnell K."/>
            <person name="Stajich J.E."/>
            <person name="Bonito G."/>
        </authorList>
    </citation>
    <scope>NUCLEOTIDE SEQUENCE</scope>
    <source>
        <strain evidence="3">NRRL 2769</strain>
    </source>
</reference>
<comment type="caution">
    <text evidence="3">The sequence shown here is derived from an EMBL/GenBank/DDBJ whole genome shotgun (WGS) entry which is preliminary data.</text>
</comment>
<feature type="transmembrane region" description="Helical" evidence="2">
    <location>
        <begin position="27"/>
        <end position="49"/>
    </location>
</feature>
<dbReference type="AlphaFoldDB" id="A0A9P6MKH4"/>
<keyword evidence="2" id="KW-1133">Transmembrane helix</keyword>
<evidence type="ECO:0000256" key="1">
    <source>
        <dbReference type="SAM" id="MobiDB-lite"/>
    </source>
</evidence>
<evidence type="ECO:0000313" key="3">
    <source>
        <dbReference type="EMBL" id="KAG0006290.1"/>
    </source>
</evidence>
<feature type="region of interest" description="Disordered" evidence="1">
    <location>
        <begin position="60"/>
        <end position="103"/>
    </location>
</feature>
<evidence type="ECO:0000313" key="4">
    <source>
        <dbReference type="Proteomes" id="UP000703661"/>
    </source>
</evidence>
<dbReference type="EMBL" id="JAAAID010002631">
    <property type="protein sequence ID" value="KAG0006290.1"/>
    <property type="molecule type" value="Genomic_DNA"/>
</dbReference>
<keyword evidence="2" id="KW-0812">Transmembrane</keyword>
<feature type="compositionally biased region" description="Basic and acidic residues" evidence="1">
    <location>
        <begin position="218"/>
        <end position="227"/>
    </location>
</feature>
<feature type="compositionally biased region" description="Low complexity" evidence="1">
    <location>
        <begin position="9"/>
        <end position="24"/>
    </location>
</feature>
<feature type="region of interest" description="Disordered" evidence="1">
    <location>
        <begin position="207"/>
        <end position="257"/>
    </location>
</feature>
<organism evidence="3 4">
    <name type="scientific">Entomortierella chlamydospora</name>
    <dbReference type="NCBI Taxonomy" id="101097"/>
    <lineage>
        <taxon>Eukaryota</taxon>
        <taxon>Fungi</taxon>
        <taxon>Fungi incertae sedis</taxon>
        <taxon>Mucoromycota</taxon>
        <taxon>Mortierellomycotina</taxon>
        <taxon>Mortierellomycetes</taxon>
        <taxon>Mortierellales</taxon>
        <taxon>Mortierellaceae</taxon>
        <taxon>Entomortierella</taxon>
    </lineage>
</organism>
<name>A0A9P6MKH4_9FUNG</name>
<dbReference type="PROSITE" id="PS51257">
    <property type="entry name" value="PROKAR_LIPOPROTEIN"/>
    <property type="match status" value="1"/>
</dbReference>
<dbReference type="Proteomes" id="UP000703661">
    <property type="component" value="Unassembled WGS sequence"/>
</dbReference>
<feature type="region of interest" description="Disordered" evidence="1">
    <location>
        <begin position="1"/>
        <end position="24"/>
    </location>
</feature>
<sequence>MVYDIKTDSWTTSYTPPPSSSSSPTGAIIGGCIGAAVALILLVAGFIWYRKRSHKARSNALAKGDESAGSMQQESTEPDQHSQAQQRGLYPPYEPQSDQKQKTNCEMASIPTDQQPQYIYQPPILTIDPAGGYCPPPMSYYQPVEQPQHDYQPPVITTDQAAGYYQPAEQQPLIYQPSSEASDATHFDNEAHHHRVSVLDTIATSPQSTFRSPQLDHASYHDDDNHRASTLSSATSNNPQSYRSPQTDLPDIQDVEE</sequence>
<proteinExistence type="predicted"/>
<keyword evidence="2" id="KW-0472">Membrane</keyword>
<keyword evidence="4" id="KW-1185">Reference proteome</keyword>
<dbReference type="OrthoDB" id="10537777at2759"/>
<gene>
    <name evidence="3" type="ORF">BGZ80_005324</name>
</gene>
<feature type="compositionally biased region" description="Polar residues" evidence="1">
    <location>
        <begin position="228"/>
        <end position="247"/>
    </location>
</feature>
<protein>
    <submittedName>
        <fullName evidence="3">Uncharacterized protein</fullName>
    </submittedName>
</protein>